<comment type="subcellular location">
    <subcellularLocation>
        <location evidence="1">Cell membrane</location>
        <topology evidence="1">Peripheral membrane protein</topology>
    </subcellularLocation>
</comment>
<protein>
    <submittedName>
        <fullName evidence="9">ATP-binding cassette domain-containing protein</fullName>
    </submittedName>
</protein>
<dbReference type="PROSITE" id="PS00211">
    <property type="entry name" value="ABC_TRANSPORTER_1"/>
    <property type="match status" value="1"/>
</dbReference>
<evidence type="ECO:0000259" key="8">
    <source>
        <dbReference type="PROSITE" id="PS50893"/>
    </source>
</evidence>
<keyword evidence="7" id="KW-0653">Protein transport</keyword>
<evidence type="ECO:0000256" key="7">
    <source>
        <dbReference type="ARBA" id="ARBA00022927"/>
    </source>
</evidence>
<dbReference type="Pfam" id="PF08352">
    <property type="entry name" value="oligo_HPY"/>
    <property type="match status" value="1"/>
</dbReference>
<evidence type="ECO:0000256" key="3">
    <source>
        <dbReference type="ARBA" id="ARBA00022448"/>
    </source>
</evidence>
<keyword evidence="6" id="KW-0571">Peptide transport</keyword>
<evidence type="ECO:0000313" key="10">
    <source>
        <dbReference type="Proteomes" id="UP001595969"/>
    </source>
</evidence>
<evidence type="ECO:0000256" key="6">
    <source>
        <dbReference type="ARBA" id="ARBA00022856"/>
    </source>
</evidence>
<sequence>MNQVLIEVKEATKVFSSRNWRGQSSDLRAVNQVSLAIHEGETLGLVGESGSGKTTLGRMILSLESLTTGEVFFKGQALNNLSKEAQKSIKQQVQIIFQDPYSALNPQMSALELVMEPLFREPKNQAKEKAQKILARVGITGEAIHKLPQHFSGGQRQRIGIARAVVSQPSFILCDEPTSALDASIQAQIMQLLISLQKEFGLSYLFISHDLSVIRHISDRIAVMYQGNLVEVAPTSALFENPQHDYTKKLLAAAPIADPRLAKAAMKNRDFDQKIVLSESFEWQEVAPEHFVRVG</sequence>
<feature type="domain" description="ABC transporter" evidence="8">
    <location>
        <begin position="6"/>
        <end position="251"/>
    </location>
</feature>
<dbReference type="EMBL" id="JBHSGS010000056">
    <property type="protein sequence ID" value="MFC4720095.1"/>
    <property type="molecule type" value="Genomic_DNA"/>
</dbReference>
<keyword evidence="10" id="KW-1185">Reference proteome</keyword>
<dbReference type="Gene3D" id="3.40.50.300">
    <property type="entry name" value="P-loop containing nucleotide triphosphate hydrolases"/>
    <property type="match status" value="1"/>
</dbReference>
<accession>A0ABV9MZB0</accession>
<comment type="similarity">
    <text evidence="2">Belongs to the ABC transporter superfamily.</text>
</comment>
<dbReference type="Proteomes" id="UP001595969">
    <property type="component" value="Unassembled WGS sequence"/>
</dbReference>
<evidence type="ECO:0000313" key="9">
    <source>
        <dbReference type="EMBL" id="MFC4720095.1"/>
    </source>
</evidence>
<evidence type="ECO:0000256" key="1">
    <source>
        <dbReference type="ARBA" id="ARBA00004202"/>
    </source>
</evidence>
<name>A0ABV9MZB0_9ENTE</name>
<dbReference type="PANTHER" id="PTHR43776:SF7">
    <property type="entry name" value="D,D-DIPEPTIDE TRANSPORT ATP-BINDING PROTEIN DDPF-RELATED"/>
    <property type="match status" value="1"/>
</dbReference>
<dbReference type="InterPro" id="IPR003439">
    <property type="entry name" value="ABC_transporter-like_ATP-bd"/>
</dbReference>
<evidence type="ECO:0000256" key="5">
    <source>
        <dbReference type="ARBA" id="ARBA00022840"/>
    </source>
</evidence>
<dbReference type="SMART" id="SM00382">
    <property type="entry name" value="AAA"/>
    <property type="match status" value="1"/>
</dbReference>
<dbReference type="PANTHER" id="PTHR43776">
    <property type="entry name" value="TRANSPORT ATP-BINDING PROTEIN"/>
    <property type="match status" value="1"/>
</dbReference>
<dbReference type="InterPro" id="IPR003593">
    <property type="entry name" value="AAA+_ATPase"/>
</dbReference>
<dbReference type="InterPro" id="IPR013563">
    <property type="entry name" value="Oligopep_ABC_C"/>
</dbReference>
<reference evidence="10" key="1">
    <citation type="journal article" date="2019" name="Int. J. Syst. Evol. Microbiol.">
        <title>The Global Catalogue of Microorganisms (GCM) 10K type strain sequencing project: providing services to taxonomists for standard genome sequencing and annotation.</title>
        <authorList>
            <consortium name="The Broad Institute Genomics Platform"/>
            <consortium name="The Broad Institute Genome Sequencing Center for Infectious Disease"/>
            <person name="Wu L."/>
            <person name="Ma J."/>
        </authorList>
    </citation>
    <scope>NUCLEOTIDE SEQUENCE [LARGE SCALE GENOMIC DNA]</scope>
    <source>
        <strain evidence="10">CGMCC 1.19032</strain>
    </source>
</reference>
<comment type="caution">
    <text evidence="9">The sequence shown here is derived from an EMBL/GenBank/DDBJ whole genome shotgun (WGS) entry which is preliminary data.</text>
</comment>
<keyword evidence="4" id="KW-0547">Nucleotide-binding</keyword>
<dbReference type="GO" id="GO:0005524">
    <property type="term" value="F:ATP binding"/>
    <property type="evidence" value="ECO:0007669"/>
    <property type="project" value="UniProtKB-KW"/>
</dbReference>
<keyword evidence="5 9" id="KW-0067">ATP-binding</keyword>
<dbReference type="SUPFAM" id="SSF52540">
    <property type="entry name" value="P-loop containing nucleoside triphosphate hydrolases"/>
    <property type="match status" value="1"/>
</dbReference>
<keyword evidence="3" id="KW-0813">Transport</keyword>
<dbReference type="Pfam" id="PF00005">
    <property type="entry name" value="ABC_tran"/>
    <property type="match status" value="1"/>
</dbReference>
<dbReference type="PROSITE" id="PS50893">
    <property type="entry name" value="ABC_TRANSPORTER_2"/>
    <property type="match status" value="1"/>
</dbReference>
<dbReference type="CDD" id="cd03257">
    <property type="entry name" value="ABC_NikE_OppD_transporters"/>
    <property type="match status" value="1"/>
</dbReference>
<proteinExistence type="inferred from homology"/>
<dbReference type="InterPro" id="IPR050319">
    <property type="entry name" value="ABC_transp_ATP-bind"/>
</dbReference>
<evidence type="ECO:0000256" key="4">
    <source>
        <dbReference type="ARBA" id="ARBA00022741"/>
    </source>
</evidence>
<dbReference type="InterPro" id="IPR017871">
    <property type="entry name" value="ABC_transporter-like_CS"/>
</dbReference>
<organism evidence="9 10">
    <name type="scientific">Enterococcus lemanii</name>
    <dbReference type="NCBI Taxonomy" id="1159752"/>
    <lineage>
        <taxon>Bacteria</taxon>
        <taxon>Bacillati</taxon>
        <taxon>Bacillota</taxon>
        <taxon>Bacilli</taxon>
        <taxon>Lactobacillales</taxon>
        <taxon>Enterococcaceae</taxon>
        <taxon>Enterococcus</taxon>
    </lineage>
</organism>
<evidence type="ECO:0000256" key="2">
    <source>
        <dbReference type="ARBA" id="ARBA00005417"/>
    </source>
</evidence>
<dbReference type="InterPro" id="IPR027417">
    <property type="entry name" value="P-loop_NTPase"/>
</dbReference>
<dbReference type="RefSeq" id="WP_204654889.1">
    <property type="nucleotide sequence ID" value="NZ_JAFBFD010000043.1"/>
</dbReference>
<gene>
    <name evidence="9" type="ORF">ACFO5I_10185</name>
</gene>